<feature type="compositionally biased region" description="Basic residues" evidence="1">
    <location>
        <begin position="654"/>
        <end position="665"/>
    </location>
</feature>
<feature type="compositionally biased region" description="Acidic residues" evidence="1">
    <location>
        <begin position="799"/>
        <end position="829"/>
    </location>
</feature>
<feature type="compositionally biased region" description="Polar residues" evidence="1">
    <location>
        <begin position="567"/>
        <end position="578"/>
    </location>
</feature>
<feature type="compositionally biased region" description="Acidic residues" evidence="1">
    <location>
        <begin position="762"/>
        <end position="785"/>
    </location>
</feature>
<dbReference type="Proteomes" id="UP000298030">
    <property type="component" value="Unassembled WGS sequence"/>
</dbReference>
<name>A0A4Y7TLC7_COPMI</name>
<keyword evidence="3" id="KW-1185">Reference proteome</keyword>
<feature type="compositionally biased region" description="Polar residues" evidence="1">
    <location>
        <begin position="521"/>
        <end position="541"/>
    </location>
</feature>
<dbReference type="STRING" id="71717.A0A4Y7TLC7"/>
<evidence type="ECO:0000256" key="1">
    <source>
        <dbReference type="SAM" id="MobiDB-lite"/>
    </source>
</evidence>
<dbReference type="AlphaFoldDB" id="A0A4Y7TLC7"/>
<accession>A0A4Y7TLC7</accession>
<dbReference type="OrthoDB" id="3002782at2759"/>
<gene>
    <name evidence="2" type="ORF">FA13DRAFT_1707162</name>
</gene>
<feature type="compositionally biased region" description="Polar residues" evidence="1">
    <location>
        <begin position="450"/>
        <end position="464"/>
    </location>
</feature>
<comment type="caution">
    <text evidence="2">The sequence shown here is derived from an EMBL/GenBank/DDBJ whole genome shotgun (WGS) entry which is preliminary data.</text>
</comment>
<sequence>MPSKHHASIPASASYSDRSDSSEIEEEDLPPSATLSLSLLTPEVEQLLTCLPEYLAGKQKARRATLKGCAQVLVDAREEAGTPFLPAEVGALPVVQAIEHLFAKHTPKANGKSALVKTTRSWGLYSVIQSVKRDEVREQRGILYAKYIASKQYQADLKIPNAVKSPIAFQAPAVKHIESHLTPGEVEEFEKLASQWTQDKPPAETRRRNAVKHLTQEVQQFSQRAYNTMDARLFVLAAYLDEAASDVLYAWNKFNKQVLKVKPVPSSTPQPTAAHIRPGVRALMVLHENNYHEPLIVNVYYPPDDIKEKQWLADVLRSVFSRFYALAQGRPGVRVRFPWKKFREETYSFVDAEYFPERLVKHFGEPSTVDLIDLQTVTKALYNQMVRARKIGPDEPYFQFHSWWNEGSKAYVPASPRSLRKDVTLPDRAPGGSTQKKSVMWAAPSDDDQSGATEPTSRPNSPLKRSSGGILRTSSRSNSLGKAPMPTPNTSEGRLRTKSSAVVVPAVPAPALPERKRWRHGSSNTPHASIPKSTRTRGSSKQPPPHNEEEVVAATSQTYARRKRSASKTPTGNPSQSPEKARARSTGKTPSPSKPQNGVTPPRGRPPARTRSPTKPSTNALYFPSPEQSSASQLLLATQQPLQAAPLSFGYRSPSKKGRTQKKAMGRPSQPIVSRTRSRSRDDSIPHHIAENNVQEPVDEQPRGQRGRSKLTTSNSRGGERGRSTTRKAKGKGREVESEAEEIEGNGATPSHKPRPSHHEDDEIEEEESEGIEEEEETDDIEDGADWWGDVQGNIGVDGENEDEEEEEEEEEEEAEEEEAAEEGEVAEEEMPHYRKSNPTHPKPAAFTIQLTPPTPKGKKSRSTSRNPGPESIPSRPHPGLAGPSKRRGVK</sequence>
<feature type="compositionally biased region" description="Low complexity" evidence="1">
    <location>
        <begin position="624"/>
        <end position="648"/>
    </location>
</feature>
<dbReference type="EMBL" id="QPFP01000008">
    <property type="protein sequence ID" value="TEB34976.1"/>
    <property type="molecule type" value="Genomic_DNA"/>
</dbReference>
<feature type="compositionally biased region" description="Polar residues" evidence="1">
    <location>
        <begin position="586"/>
        <end position="599"/>
    </location>
</feature>
<evidence type="ECO:0000313" key="2">
    <source>
        <dbReference type="EMBL" id="TEB34976.1"/>
    </source>
</evidence>
<reference evidence="2 3" key="1">
    <citation type="journal article" date="2019" name="Nat. Ecol. Evol.">
        <title>Megaphylogeny resolves global patterns of mushroom evolution.</title>
        <authorList>
            <person name="Varga T."/>
            <person name="Krizsan K."/>
            <person name="Foldi C."/>
            <person name="Dima B."/>
            <person name="Sanchez-Garcia M."/>
            <person name="Sanchez-Ramirez S."/>
            <person name="Szollosi G.J."/>
            <person name="Szarkandi J.G."/>
            <person name="Papp V."/>
            <person name="Albert L."/>
            <person name="Andreopoulos W."/>
            <person name="Angelini C."/>
            <person name="Antonin V."/>
            <person name="Barry K.W."/>
            <person name="Bougher N.L."/>
            <person name="Buchanan P."/>
            <person name="Buyck B."/>
            <person name="Bense V."/>
            <person name="Catcheside P."/>
            <person name="Chovatia M."/>
            <person name="Cooper J."/>
            <person name="Damon W."/>
            <person name="Desjardin D."/>
            <person name="Finy P."/>
            <person name="Geml J."/>
            <person name="Haridas S."/>
            <person name="Hughes K."/>
            <person name="Justo A."/>
            <person name="Karasinski D."/>
            <person name="Kautmanova I."/>
            <person name="Kiss B."/>
            <person name="Kocsube S."/>
            <person name="Kotiranta H."/>
            <person name="LaButti K.M."/>
            <person name="Lechner B.E."/>
            <person name="Liimatainen K."/>
            <person name="Lipzen A."/>
            <person name="Lukacs Z."/>
            <person name="Mihaltcheva S."/>
            <person name="Morgado L.N."/>
            <person name="Niskanen T."/>
            <person name="Noordeloos M.E."/>
            <person name="Ohm R.A."/>
            <person name="Ortiz-Santana B."/>
            <person name="Ovrebo C."/>
            <person name="Racz N."/>
            <person name="Riley R."/>
            <person name="Savchenko A."/>
            <person name="Shiryaev A."/>
            <person name="Soop K."/>
            <person name="Spirin V."/>
            <person name="Szebenyi C."/>
            <person name="Tomsovsky M."/>
            <person name="Tulloss R.E."/>
            <person name="Uehling J."/>
            <person name="Grigoriev I.V."/>
            <person name="Vagvolgyi C."/>
            <person name="Papp T."/>
            <person name="Martin F.M."/>
            <person name="Miettinen O."/>
            <person name="Hibbett D.S."/>
            <person name="Nagy L.G."/>
        </authorList>
    </citation>
    <scope>NUCLEOTIDE SEQUENCE [LARGE SCALE GENOMIC DNA]</scope>
    <source>
        <strain evidence="2 3">FP101781</strain>
    </source>
</reference>
<feature type="compositionally biased region" description="Basic and acidic residues" evidence="1">
    <location>
        <begin position="679"/>
        <end position="690"/>
    </location>
</feature>
<organism evidence="2 3">
    <name type="scientific">Coprinellus micaceus</name>
    <name type="common">Glistening ink-cap mushroom</name>
    <name type="synonym">Coprinus micaceus</name>
    <dbReference type="NCBI Taxonomy" id="71717"/>
    <lineage>
        <taxon>Eukaryota</taxon>
        <taxon>Fungi</taxon>
        <taxon>Dikarya</taxon>
        <taxon>Basidiomycota</taxon>
        <taxon>Agaricomycotina</taxon>
        <taxon>Agaricomycetes</taxon>
        <taxon>Agaricomycetidae</taxon>
        <taxon>Agaricales</taxon>
        <taxon>Agaricineae</taxon>
        <taxon>Psathyrellaceae</taxon>
        <taxon>Coprinellus</taxon>
    </lineage>
</organism>
<feature type="region of interest" description="Disordered" evidence="1">
    <location>
        <begin position="1"/>
        <end position="31"/>
    </location>
</feature>
<proteinExistence type="predicted"/>
<evidence type="ECO:0000313" key="3">
    <source>
        <dbReference type="Proteomes" id="UP000298030"/>
    </source>
</evidence>
<protein>
    <submittedName>
        <fullName evidence="2">Uncharacterized protein</fullName>
    </submittedName>
</protein>
<feature type="region of interest" description="Disordered" evidence="1">
    <location>
        <begin position="421"/>
        <end position="891"/>
    </location>
</feature>